<dbReference type="AlphaFoldDB" id="A0A1V6TEF1"/>
<organism evidence="2 3">
    <name type="scientific">Penicillium steckii</name>
    <dbReference type="NCBI Taxonomy" id="303698"/>
    <lineage>
        <taxon>Eukaryota</taxon>
        <taxon>Fungi</taxon>
        <taxon>Dikarya</taxon>
        <taxon>Ascomycota</taxon>
        <taxon>Pezizomycotina</taxon>
        <taxon>Eurotiomycetes</taxon>
        <taxon>Eurotiomycetidae</taxon>
        <taxon>Eurotiales</taxon>
        <taxon>Aspergillaceae</taxon>
        <taxon>Penicillium</taxon>
    </lineage>
</organism>
<dbReference type="OrthoDB" id="4436466at2759"/>
<keyword evidence="1" id="KW-1133">Transmembrane helix</keyword>
<feature type="transmembrane region" description="Helical" evidence="1">
    <location>
        <begin position="7"/>
        <end position="29"/>
    </location>
</feature>
<accession>A0A1V6TEF1</accession>
<dbReference type="EMBL" id="MLKD01000007">
    <property type="protein sequence ID" value="OQE24536.1"/>
    <property type="molecule type" value="Genomic_DNA"/>
</dbReference>
<gene>
    <name evidence="2" type="ORF">PENSTE_c007G10412</name>
</gene>
<evidence type="ECO:0000256" key="1">
    <source>
        <dbReference type="SAM" id="Phobius"/>
    </source>
</evidence>
<comment type="caution">
    <text evidence="2">The sequence shown here is derived from an EMBL/GenBank/DDBJ whole genome shotgun (WGS) entry which is preliminary data.</text>
</comment>
<dbReference type="Proteomes" id="UP000191285">
    <property type="component" value="Unassembled WGS sequence"/>
</dbReference>
<keyword evidence="1" id="KW-0812">Transmembrane</keyword>
<sequence>MRPVFRYIALPAKLAAAGGTVGLGSFFIYTRHTKFSPVDESDSLINLVEQKGWNPHKNPMVKDLFVRRVPLENIRPELRDSPAKLTRALCAGVWANWSFSIQRALLNRSRNDTNRNHLWSDEELLSSEYDQGTLIADSFEVVEKIGDQIVIRGGDSPSNKGLRPLGAALELSAVINEQEQAVDFGFKSVFFAGDRPSEVMPMPGFVVWLHLQYAKLLLETGISNVMI</sequence>
<name>A0A1V6TEF1_9EURO</name>
<protein>
    <submittedName>
        <fullName evidence="2">Uncharacterized protein</fullName>
    </submittedName>
</protein>
<evidence type="ECO:0000313" key="2">
    <source>
        <dbReference type="EMBL" id="OQE24536.1"/>
    </source>
</evidence>
<keyword evidence="1" id="KW-0472">Membrane</keyword>
<keyword evidence="3" id="KW-1185">Reference proteome</keyword>
<dbReference type="STRING" id="303698.A0A1V6TEF1"/>
<evidence type="ECO:0000313" key="3">
    <source>
        <dbReference type="Proteomes" id="UP000191285"/>
    </source>
</evidence>
<reference evidence="3" key="1">
    <citation type="journal article" date="2017" name="Nat. Microbiol.">
        <title>Global analysis of biosynthetic gene clusters reveals vast potential of secondary metabolite production in Penicillium species.</title>
        <authorList>
            <person name="Nielsen J.C."/>
            <person name="Grijseels S."/>
            <person name="Prigent S."/>
            <person name="Ji B."/>
            <person name="Dainat J."/>
            <person name="Nielsen K.F."/>
            <person name="Frisvad J.C."/>
            <person name="Workman M."/>
            <person name="Nielsen J."/>
        </authorList>
    </citation>
    <scope>NUCLEOTIDE SEQUENCE [LARGE SCALE GENOMIC DNA]</scope>
    <source>
        <strain evidence="3">IBT 24891</strain>
    </source>
</reference>
<proteinExistence type="predicted"/>